<keyword evidence="14" id="KW-1185">Reference proteome</keyword>
<evidence type="ECO:0000256" key="10">
    <source>
        <dbReference type="SAM" id="Coils"/>
    </source>
</evidence>
<dbReference type="Gene3D" id="3.40.850.10">
    <property type="entry name" value="Kinesin motor domain"/>
    <property type="match status" value="1"/>
</dbReference>
<feature type="compositionally biased region" description="Basic and acidic residues" evidence="11">
    <location>
        <begin position="1100"/>
        <end position="1111"/>
    </location>
</feature>
<dbReference type="PANTHER" id="PTHR47117">
    <property type="entry name" value="STAR-RELATED LIPID TRANSFER PROTEIN 9"/>
    <property type="match status" value="1"/>
</dbReference>
<comment type="subcellular location">
    <subcellularLocation>
        <location evidence="1">Cytoplasm</location>
        <location evidence="1">Cytoskeleton</location>
    </subcellularLocation>
</comment>
<dbReference type="FunFam" id="3.40.850.10:FF:000021">
    <property type="entry name" value="kinesin-like protein KIF16B isoform X1"/>
    <property type="match status" value="1"/>
</dbReference>
<evidence type="ECO:0000256" key="1">
    <source>
        <dbReference type="ARBA" id="ARBA00004245"/>
    </source>
</evidence>
<feature type="region of interest" description="Disordered" evidence="11">
    <location>
        <begin position="1021"/>
        <end position="1130"/>
    </location>
</feature>
<dbReference type="InterPro" id="IPR019821">
    <property type="entry name" value="Kinesin_motor_CS"/>
</dbReference>
<sequence length="1699" mass="190622">MASVRVAVRVRPMDRRETDLLSKCIVYMEGNKTSITNLKVPKGTVGDSSRERTKMFTYDFSYDSSDSKSANFVSQEKVFMDLGSDVLVAAFQGYNACVFAYGQTGSGKSFTMMGDPDDRGLIPRICEGLFGRIAGMTLWDEASFCIEVSYLEIYNERVRDLLRKKSSKAYNLRVREHPKEGPYVEELSKHLVQNYCDVEELMKVGNMNRTTASTGMNDVSSRSHAIFTMKFTQAKFGAEMPCETVSKIHLVDLAGSERADTTGTSGVRLKEGCSINKSLVTLGNVVSALADLSQDNVSANSKKKHIFVPYRDSVLTWLLKDSLGGNSKTIMIATISPADINYSETLSTLRYANRAKNIINQPEINEDTNVKLIRELRAEIAHLRELLVQGKQIALLDSPTALSMEERLHENEARVMELTKEWTNKWNETQNILKDETLALRKEGIGVVLDSELPHLIGIDDDLLSTGIILYHLKEGRTSVGYEDSETEQDIVLRGTDLESEHCVFENINDTVTLIPLGGAQCAVNGAQVMEPTQLRQGAVILLGKTNMFRFNHPKEAANLREKRKSGLLSSFSVSNENLSMLYNSGLEFERQQREELQKLELKRRTIEEMEEKQKNEKAELEHIQQDIKALHEISEQFHLRNQQKEEALKCCCQAIENQLCFLQSEIDCFDELLEGELKTLVEEKQELSLVTQLKMEIFQELKQLKVVWDKEAVEMKMEEKRLHEQGCKVELEQVYREERLHEKQFLLCLLKKYNMHWKEGEEITLEEIRKMLLKTSEEHLDGHEDHKDIQGMRMDFQVMPVEKPAILPNELLRQERSSDSCLCSKQKAHELLFSDDETPKQEEHDALLERNPLQNQESQQVNVYRLPALAVEKHGGREVMNPGGSKLKHGSTDQQRGSIIELEILEQMRILAALCHTRNLPGMQENHKAGWTVLEQDQDRITVHIEEEVQRRLQKLNKSNVDNNTDLHLSSESQVKPVSPNKTDGITVNCKINAMTVLQPSFLYIPILKAAAVLDGEKSSREQEGTCCVNEPSSPVEPGYANRAHEGHLPQERATLTTVKTEKEQDVSPHKSSELEMLAVSPVEGQGWRESSDQGGEGPTDHSSHSEAVSRLDGSGTGQSCGNEGPRREASDLLAHNTDGDISHLELGKPLLETAPVCLSASLEADGRDVNKAGIQENAKFAIQCLPNFPLLDIAHDPSGDTGTSEVSMESLVGEGQEEVSEDNLECQDLGEDHCNSLGYKLAGKLSWLYKGASGHLQNTERAIRRIIEHSYPQEDSWYKQICTLVKDLPVNHRINLKVTMKSDLGETAQVSESLGDLKYIGESNAVPLPSTAWSPGNTVEISQDLQVFCQKLVDFPLCLQELQSLSPKDVLARFQHLIPDIKCVSELLLGIYWLRVANSQHPVPQPGCVLLFESMIHVLVVDCDHAGDEGALAVFHESPFLQIKEIHVGFAGQHVRLQGFTEDSILTIYTHSKQLTQNLCQTLLKVPSQTGAEGDHWSHPLLQQDLAQLSLDWSSYTPDCVLDGGLQLSSQFKRVLADLVYFLHGNMEEKPSLADMQLLLYTSVKAEVNHPPRPDALSQFLLMESHLGLVQEDGVFHPAPRSITMVSRRAHFEGLTLRKLSDIRCVLVGDKDSSIRVDIVFKATSMSRAEIHNQGKNSTAALHSLSGYNLFPQSEIWKLTFGCSTEAAFLINYLSTV</sequence>
<dbReference type="Proteomes" id="UP000261540">
    <property type="component" value="Unplaced"/>
</dbReference>
<dbReference type="GO" id="GO:0003777">
    <property type="term" value="F:microtubule motor activity"/>
    <property type="evidence" value="ECO:0007669"/>
    <property type="project" value="InterPro"/>
</dbReference>
<dbReference type="PANTHER" id="PTHR47117:SF8">
    <property type="entry name" value="KINESIN FAMILY MEMBER 16B"/>
    <property type="match status" value="1"/>
</dbReference>
<keyword evidence="7 9" id="KW-0505">Motor protein</keyword>
<dbReference type="PROSITE" id="PS00411">
    <property type="entry name" value="KINESIN_MOTOR_1"/>
    <property type="match status" value="1"/>
</dbReference>
<reference evidence="13" key="2">
    <citation type="submission" date="2025-09" db="UniProtKB">
        <authorList>
            <consortium name="Ensembl"/>
        </authorList>
    </citation>
    <scope>IDENTIFICATION</scope>
</reference>
<name>A0A3B3RMA4_9TELE</name>
<feature type="region of interest" description="Disordered" evidence="11">
    <location>
        <begin position="1200"/>
        <end position="1220"/>
    </location>
</feature>
<dbReference type="SUPFAM" id="SSF52540">
    <property type="entry name" value="P-loop containing nucleoside triphosphate hydrolases"/>
    <property type="match status" value="1"/>
</dbReference>
<evidence type="ECO:0000256" key="11">
    <source>
        <dbReference type="SAM" id="MobiDB-lite"/>
    </source>
</evidence>
<evidence type="ECO:0000256" key="3">
    <source>
        <dbReference type="ARBA" id="ARBA00022553"/>
    </source>
</evidence>
<dbReference type="PRINTS" id="PR00380">
    <property type="entry name" value="KINESINHEAVY"/>
</dbReference>
<dbReference type="InterPro" id="IPR000253">
    <property type="entry name" value="FHA_dom"/>
</dbReference>
<dbReference type="Gene3D" id="2.60.200.20">
    <property type="match status" value="1"/>
</dbReference>
<dbReference type="GO" id="GO:0005856">
    <property type="term" value="C:cytoskeleton"/>
    <property type="evidence" value="ECO:0007669"/>
    <property type="project" value="UniProtKB-SubCell"/>
</dbReference>
<keyword evidence="2" id="KW-0963">Cytoplasm</keyword>
<dbReference type="GO" id="GO:0005737">
    <property type="term" value="C:cytoplasm"/>
    <property type="evidence" value="ECO:0007669"/>
    <property type="project" value="UniProtKB-ARBA"/>
</dbReference>
<proteinExistence type="inferred from homology"/>
<dbReference type="GO" id="GO:0005524">
    <property type="term" value="F:ATP binding"/>
    <property type="evidence" value="ECO:0007669"/>
    <property type="project" value="UniProtKB-UniRule"/>
</dbReference>
<evidence type="ECO:0000259" key="12">
    <source>
        <dbReference type="PROSITE" id="PS50067"/>
    </source>
</evidence>
<dbReference type="InterPro" id="IPR036961">
    <property type="entry name" value="Kinesin_motor_dom_sf"/>
</dbReference>
<organism evidence="13 14">
    <name type="scientific">Paramormyrops kingsleyae</name>
    <dbReference type="NCBI Taxonomy" id="1676925"/>
    <lineage>
        <taxon>Eukaryota</taxon>
        <taxon>Metazoa</taxon>
        <taxon>Chordata</taxon>
        <taxon>Craniata</taxon>
        <taxon>Vertebrata</taxon>
        <taxon>Euteleostomi</taxon>
        <taxon>Actinopterygii</taxon>
        <taxon>Neopterygii</taxon>
        <taxon>Teleostei</taxon>
        <taxon>Osteoglossocephala</taxon>
        <taxon>Osteoglossomorpha</taxon>
        <taxon>Osteoglossiformes</taxon>
        <taxon>Mormyridae</taxon>
        <taxon>Paramormyrops</taxon>
    </lineage>
</organism>
<feature type="compositionally biased region" description="Basic and acidic residues" evidence="11">
    <location>
        <begin position="1061"/>
        <end position="1075"/>
    </location>
</feature>
<dbReference type="OrthoDB" id="3176171at2759"/>
<evidence type="ECO:0000256" key="7">
    <source>
        <dbReference type="ARBA" id="ARBA00023175"/>
    </source>
</evidence>
<reference evidence="13" key="1">
    <citation type="submission" date="2025-08" db="UniProtKB">
        <authorList>
            <consortium name="Ensembl"/>
        </authorList>
    </citation>
    <scope>IDENTIFICATION</scope>
</reference>
<evidence type="ECO:0000256" key="8">
    <source>
        <dbReference type="ARBA" id="ARBA00023212"/>
    </source>
</evidence>
<evidence type="ECO:0000256" key="4">
    <source>
        <dbReference type="ARBA" id="ARBA00022741"/>
    </source>
</evidence>
<dbReference type="GeneTree" id="ENSGT00940000162838"/>
<comment type="similarity">
    <text evidence="9">Belongs to the TRAFAC class myosin-kinesin ATPase superfamily. Kinesin family.</text>
</comment>
<evidence type="ECO:0000313" key="13">
    <source>
        <dbReference type="Ensembl" id="ENSPKIP00000018861.1"/>
    </source>
</evidence>
<feature type="coiled-coil region" evidence="10">
    <location>
        <begin position="590"/>
        <end position="627"/>
    </location>
</feature>
<dbReference type="SMART" id="SM00129">
    <property type="entry name" value="KISc"/>
    <property type="match status" value="1"/>
</dbReference>
<protein>
    <submittedName>
        <fullName evidence="13">Kinesin family member 16B</fullName>
    </submittedName>
</protein>
<accession>A0A3B3RMA4</accession>
<keyword evidence="4 9" id="KW-0547">Nucleotide-binding</keyword>
<feature type="domain" description="Kinesin motor" evidence="12">
    <location>
        <begin position="3"/>
        <end position="358"/>
    </location>
</feature>
<feature type="binding site" evidence="9">
    <location>
        <begin position="102"/>
        <end position="109"/>
    </location>
    <ligand>
        <name>ATP</name>
        <dbReference type="ChEBI" id="CHEBI:30616"/>
    </ligand>
</feature>
<dbReference type="CDD" id="cd01365">
    <property type="entry name" value="KISc_KIF1A_KIF1B"/>
    <property type="match status" value="1"/>
</dbReference>
<dbReference type="PROSITE" id="PS50067">
    <property type="entry name" value="KINESIN_MOTOR_2"/>
    <property type="match status" value="1"/>
</dbReference>
<dbReference type="InterPro" id="IPR027417">
    <property type="entry name" value="P-loop_NTPase"/>
</dbReference>
<dbReference type="GO" id="GO:0008017">
    <property type="term" value="F:microtubule binding"/>
    <property type="evidence" value="ECO:0007669"/>
    <property type="project" value="InterPro"/>
</dbReference>
<dbReference type="GO" id="GO:0007018">
    <property type="term" value="P:microtubule-based movement"/>
    <property type="evidence" value="ECO:0007669"/>
    <property type="project" value="InterPro"/>
</dbReference>
<evidence type="ECO:0000256" key="9">
    <source>
        <dbReference type="PROSITE-ProRule" id="PRU00283"/>
    </source>
</evidence>
<dbReference type="Ensembl" id="ENSPKIT00000035697.1">
    <property type="protein sequence ID" value="ENSPKIP00000018861.1"/>
    <property type="gene ID" value="ENSPKIG00000004258.1"/>
</dbReference>
<keyword evidence="5 9" id="KW-0067">ATP-binding</keyword>
<evidence type="ECO:0000313" key="14">
    <source>
        <dbReference type="Proteomes" id="UP000261540"/>
    </source>
</evidence>
<keyword evidence="6 10" id="KW-0175">Coiled coil</keyword>
<evidence type="ECO:0000256" key="6">
    <source>
        <dbReference type="ARBA" id="ARBA00023054"/>
    </source>
</evidence>
<dbReference type="InterPro" id="IPR008984">
    <property type="entry name" value="SMAD_FHA_dom_sf"/>
</dbReference>
<dbReference type="InterPro" id="IPR001752">
    <property type="entry name" value="Kinesin_motor_dom"/>
</dbReference>
<dbReference type="Pfam" id="PF00498">
    <property type="entry name" value="FHA"/>
    <property type="match status" value="1"/>
</dbReference>
<dbReference type="FunFam" id="2.60.200.20:FF:000005">
    <property type="entry name" value="Kinesin family member 16B"/>
    <property type="match status" value="1"/>
</dbReference>
<evidence type="ECO:0000256" key="5">
    <source>
        <dbReference type="ARBA" id="ARBA00022840"/>
    </source>
</evidence>
<dbReference type="Pfam" id="PF00225">
    <property type="entry name" value="Kinesin"/>
    <property type="match status" value="1"/>
</dbReference>
<evidence type="ECO:0000256" key="2">
    <source>
        <dbReference type="ARBA" id="ARBA00022490"/>
    </source>
</evidence>
<dbReference type="STRING" id="1676925.ENSPKIP00000018861"/>
<keyword evidence="3" id="KW-0597">Phosphoprotein</keyword>
<dbReference type="SUPFAM" id="SSF49879">
    <property type="entry name" value="SMAD/FHA domain"/>
    <property type="match status" value="1"/>
</dbReference>
<keyword evidence="8" id="KW-0206">Cytoskeleton</keyword>
<feature type="coiled-coil region" evidence="10">
    <location>
        <begin position="373"/>
        <end position="421"/>
    </location>
</feature>